<dbReference type="RefSeq" id="WP_008564983.1">
    <property type="nucleotide sequence ID" value="NZ_JH594502.1"/>
</dbReference>
<feature type="repeat" description="ANK" evidence="3">
    <location>
        <begin position="72"/>
        <end position="104"/>
    </location>
</feature>
<accession>H1HLS0</accession>
<dbReference type="InterPro" id="IPR050663">
    <property type="entry name" value="Ankyrin-SOCS_Box"/>
</dbReference>
<dbReference type="PATRIC" id="fig|999422.3.peg.1146"/>
<dbReference type="GO" id="GO:0045944">
    <property type="term" value="P:positive regulation of transcription by RNA polymerase II"/>
    <property type="evidence" value="ECO:0007669"/>
    <property type="project" value="TreeGrafter"/>
</dbReference>
<dbReference type="Proteomes" id="UP000003167">
    <property type="component" value="Unassembled WGS sequence"/>
</dbReference>
<reference evidence="4 5" key="1">
    <citation type="submission" date="2011-12" db="EMBL/GenBank/DDBJ databases">
        <title>The Genome Sequence of Prevotella maculosa OT 289.</title>
        <authorList>
            <consortium name="The Broad Institute Genome Sequencing Platform"/>
            <person name="Earl A."/>
            <person name="Ward D."/>
            <person name="Feldgarden M."/>
            <person name="Gevers D."/>
            <person name="Izard J."/>
            <person name="Blanton J.M."/>
            <person name="Mathney J."/>
            <person name="Tanner A.C."/>
            <person name="Dewhirst F.E."/>
            <person name="Young S.K."/>
            <person name="Zeng Q."/>
            <person name="Gargeya S."/>
            <person name="Fitzgerald M."/>
            <person name="Haas B."/>
            <person name="Abouelleil A."/>
            <person name="Alvarado L."/>
            <person name="Arachchi H.M."/>
            <person name="Berlin A."/>
            <person name="Chapman S.B."/>
            <person name="Gearin G."/>
            <person name="Goldberg J."/>
            <person name="Griggs A."/>
            <person name="Gujja S."/>
            <person name="Hansen M."/>
            <person name="Heiman D."/>
            <person name="Howarth C."/>
            <person name="Larimer J."/>
            <person name="Lui A."/>
            <person name="MacDonald P.J.P."/>
            <person name="McCowen C."/>
            <person name="Montmayeur A."/>
            <person name="Murphy C."/>
            <person name="Neiman D."/>
            <person name="Pearson M."/>
            <person name="Priest M."/>
            <person name="Roberts A."/>
            <person name="Saif S."/>
            <person name="Shea T."/>
            <person name="Sisk P."/>
            <person name="Stolte C."/>
            <person name="Sykes S."/>
            <person name="Wortman J."/>
            <person name="Nusbaum C."/>
            <person name="Birren B."/>
        </authorList>
    </citation>
    <scope>NUCLEOTIDE SEQUENCE [LARGE SCALE GENOMIC DNA]</scope>
    <source>
        <strain evidence="4 5">OT 289</strain>
    </source>
</reference>
<comment type="caution">
    <text evidence="4">The sequence shown here is derived from an EMBL/GenBank/DDBJ whole genome shotgun (WGS) entry which is preliminary data.</text>
</comment>
<dbReference type="Gene3D" id="1.25.40.20">
    <property type="entry name" value="Ankyrin repeat-containing domain"/>
    <property type="match status" value="1"/>
</dbReference>
<dbReference type="SUPFAM" id="SSF48403">
    <property type="entry name" value="Ankyrin repeat"/>
    <property type="match status" value="1"/>
</dbReference>
<dbReference type="GO" id="GO:0000976">
    <property type="term" value="F:transcription cis-regulatory region binding"/>
    <property type="evidence" value="ECO:0007669"/>
    <property type="project" value="TreeGrafter"/>
</dbReference>
<keyword evidence="2 3" id="KW-0040">ANK repeat</keyword>
<dbReference type="EMBL" id="AGEK01000020">
    <property type="protein sequence ID" value="EHO71668.1"/>
    <property type="molecule type" value="Genomic_DNA"/>
</dbReference>
<dbReference type="InterPro" id="IPR002110">
    <property type="entry name" value="Ankyrin_rpt"/>
</dbReference>
<dbReference type="PANTHER" id="PTHR24193">
    <property type="entry name" value="ANKYRIN REPEAT PROTEIN"/>
    <property type="match status" value="1"/>
</dbReference>
<organism evidence="4 5">
    <name type="scientific">Segatella maculosa OT 289</name>
    <dbReference type="NCBI Taxonomy" id="999422"/>
    <lineage>
        <taxon>Bacteria</taxon>
        <taxon>Pseudomonadati</taxon>
        <taxon>Bacteroidota</taxon>
        <taxon>Bacteroidia</taxon>
        <taxon>Bacteroidales</taxon>
        <taxon>Prevotellaceae</taxon>
        <taxon>Segatella</taxon>
    </lineage>
</organism>
<protein>
    <recommendedName>
        <fullName evidence="6">Ankyrin repeat protein</fullName>
    </recommendedName>
</protein>
<dbReference type="PROSITE" id="PS50297">
    <property type="entry name" value="ANK_REP_REGION"/>
    <property type="match status" value="1"/>
</dbReference>
<dbReference type="PROSITE" id="PS50088">
    <property type="entry name" value="ANK_REPEAT"/>
    <property type="match status" value="1"/>
</dbReference>
<evidence type="ECO:0000256" key="1">
    <source>
        <dbReference type="ARBA" id="ARBA00022737"/>
    </source>
</evidence>
<evidence type="ECO:0008006" key="6">
    <source>
        <dbReference type="Google" id="ProtNLM"/>
    </source>
</evidence>
<proteinExistence type="predicted"/>
<dbReference type="OrthoDB" id="407974at2"/>
<evidence type="ECO:0000256" key="2">
    <source>
        <dbReference type="ARBA" id="ARBA00023043"/>
    </source>
</evidence>
<dbReference type="STRING" id="999422.HMPREF9944_01114"/>
<dbReference type="Pfam" id="PF12796">
    <property type="entry name" value="Ank_2"/>
    <property type="match status" value="1"/>
</dbReference>
<evidence type="ECO:0000313" key="4">
    <source>
        <dbReference type="EMBL" id="EHO71668.1"/>
    </source>
</evidence>
<dbReference type="HOGENOM" id="CLU_784448_0_0_10"/>
<dbReference type="InterPro" id="IPR036770">
    <property type="entry name" value="Ankyrin_rpt-contain_sf"/>
</dbReference>
<dbReference type="PANTHER" id="PTHR24193:SF121">
    <property type="entry name" value="ADA2A-CONTAINING COMPLEX COMPONENT 3, ISOFORM D"/>
    <property type="match status" value="1"/>
</dbReference>
<keyword evidence="5" id="KW-1185">Reference proteome</keyword>
<gene>
    <name evidence="4" type="ORF">HMPREF9944_01114</name>
</gene>
<sequence length="363" mass="41115">MAKKRTTLPKDFEEIMERNDISELAKVYETCDINAYERDWMKTPALCMYGISKEFIDWLVAHEADINAKNVYGDTPLMRQASINQTEKVRLLLQLGADIHAKNGYQRTALHYAEAPETIEILLKNGADSRAKNDMNETPLMRRLMECRTFDIVRMAKVAKLFIGAGDEVNEEMRAQVRAIGHEFESSRADLPPETLQKCEEGMKELYTLFDVEPVPACRKHNGKEPITVLATDWGARFNELWDFLVPSEGHAKTVQGEVIRICGKVAHEIIDNGACNWSRDYRKLPQALPAYFAMGNPIPATDFSSPPTSSQQHDENEELTDLAKGIHAGSTEDDFNRLQELAAKWVLANPMPIKLGKVGYRR</sequence>
<name>H1HLS0_9BACT</name>
<evidence type="ECO:0000313" key="5">
    <source>
        <dbReference type="Proteomes" id="UP000003167"/>
    </source>
</evidence>
<evidence type="ECO:0000256" key="3">
    <source>
        <dbReference type="PROSITE-ProRule" id="PRU00023"/>
    </source>
</evidence>
<dbReference type="SMART" id="SM00248">
    <property type="entry name" value="ANK"/>
    <property type="match status" value="2"/>
</dbReference>
<dbReference type="AlphaFoldDB" id="H1HLS0"/>
<keyword evidence="1" id="KW-0677">Repeat</keyword>